<evidence type="ECO:0000256" key="2">
    <source>
        <dbReference type="ARBA" id="ARBA00022692"/>
    </source>
</evidence>
<evidence type="ECO:0000313" key="8">
    <source>
        <dbReference type="Proteomes" id="UP001235064"/>
    </source>
</evidence>
<name>A0ABT7N4H6_9MICO</name>
<feature type="transmembrane region" description="Helical" evidence="5">
    <location>
        <begin position="622"/>
        <end position="644"/>
    </location>
</feature>
<dbReference type="NCBIfam" id="TIGR03061">
    <property type="entry name" value="pip_yhgE_Nterm"/>
    <property type="match status" value="1"/>
</dbReference>
<keyword evidence="4 5" id="KW-0472">Membrane</keyword>
<dbReference type="EMBL" id="JASXSZ010000010">
    <property type="protein sequence ID" value="MDL9981612.1"/>
    <property type="molecule type" value="Genomic_DNA"/>
</dbReference>
<dbReference type="InterPro" id="IPR017500">
    <property type="entry name" value="Phage_infect_YhgE_N"/>
</dbReference>
<dbReference type="InterPro" id="IPR011049">
    <property type="entry name" value="Serralysin-like_metalloprot_C"/>
</dbReference>
<evidence type="ECO:0000313" key="7">
    <source>
        <dbReference type="EMBL" id="MDL9981612.1"/>
    </source>
</evidence>
<feature type="transmembrane region" description="Helical" evidence="5">
    <location>
        <begin position="472"/>
        <end position="492"/>
    </location>
</feature>
<evidence type="ECO:0000256" key="4">
    <source>
        <dbReference type="ARBA" id="ARBA00023136"/>
    </source>
</evidence>
<feature type="transmembrane region" description="Helical" evidence="5">
    <location>
        <begin position="14"/>
        <end position="38"/>
    </location>
</feature>
<sequence length="661" mass="65252">MTLPIERARSRRPITWLTIIGVILLPVVIGGLLVAALYNPQSRLDQMHAAIVNNDQPVTINGQYVPLGRQLTAGLVKGSDKLDSNLDWTISNTKDAAAGLKDGTYQAVITIPKGFSAAATSTTGTSPEQATIRVTTSPDALIVDEAITSQVTQTAASVMGTTLTETYLDKVFLGFTTLGDNLGTAASGASQLADGAHQAADGSAKLPSGATSLASGASQLGSGASQLQSGANALGSGLDSIASHTKDASGGAAQIAGALTEISGKVSSATGAGEATVGYAKTTTKDATALAESIGGMLQTSCATPAPADPALCKSLSDALVQAKQVATDAGTTQYVATQTSTGIDQLTTGASGGLTTIAGKTNDLAGGLSALAAGTTQSADGARKLGSGAGGIASGADQLSSGATQLASGAQSLSDGVTQLAGGVTSLADGLDKAATSVPRYTDDQAKDLATVVATPVVAKGTGTSLFGTSAIPLLATLALWFGALGSYIAVQAVSRRALTSRRPSALIALRSYGPGAAIGAVQGLLVAGVVQIAASYDWGTWSLFAAVCVIAGVAFAAVNQALVAVFGGAGRWISALVGALVVATGIVSTVPPVLSTIAGILPTSPAYTAMLGVLGTSGGVGGAIVGLIVWAGLSFIATIIAVTRRRTVSARQVLTAQVV</sequence>
<dbReference type="Pfam" id="PF12698">
    <property type="entry name" value="ABC2_membrane_3"/>
    <property type="match status" value="1"/>
</dbReference>
<gene>
    <name evidence="7" type="ORF">QSV35_19955</name>
</gene>
<evidence type="ECO:0000259" key="6">
    <source>
        <dbReference type="Pfam" id="PF12698"/>
    </source>
</evidence>
<protein>
    <submittedName>
        <fullName evidence="7">YhgE/Pip domain-containing protein</fullName>
    </submittedName>
</protein>
<keyword evidence="3 5" id="KW-1133">Transmembrane helix</keyword>
<dbReference type="Proteomes" id="UP001235064">
    <property type="component" value="Unassembled WGS sequence"/>
</dbReference>
<dbReference type="NCBIfam" id="TIGR03057">
    <property type="entry name" value="xxxLxxG_by_4"/>
    <property type="match status" value="4"/>
</dbReference>
<proteinExistence type="predicted"/>
<comment type="caution">
    <text evidence="7">The sequence shown here is derived from an EMBL/GenBank/DDBJ whole genome shotgun (WGS) entry which is preliminary data.</text>
</comment>
<reference evidence="7 8" key="1">
    <citation type="submission" date="2023-06" db="EMBL/GenBank/DDBJ databases">
        <title>Microbacterium sp. nov., isolated from a waste landfill.</title>
        <authorList>
            <person name="Wen W."/>
        </authorList>
    </citation>
    <scope>NUCLEOTIDE SEQUENCE [LARGE SCALE GENOMIC DNA]</scope>
    <source>
        <strain evidence="7 8">ASV49</strain>
    </source>
</reference>
<evidence type="ECO:0000256" key="1">
    <source>
        <dbReference type="ARBA" id="ARBA00004141"/>
    </source>
</evidence>
<feature type="transmembrane region" description="Helical" evidence="5">
    <location>
        <begin position="542"/>
        <end position="568"/>
    </location>
</feature>
<accession>A0ABT7N4H6</accession>
<comment type="subcellular location">
    <subcellularLocation>
        <location evidence="1">Membrane</location>
        <topology evidence="1">Multi-pass membrane protein</topology>
    </subcellularLocation>
</comment>
<dbReference type="RefSeq" id="WP_286290770.1">
    <property type="nucleotide sequence ID" value="NZ_JASXSZ010000010.1"/>
</dbReference>
<evidence type="ECO:0000256" key="5">
    <source>
        <dbReference type="SAM" id="Phobius"/>
    </source>
</evidence>
<dbReference type="PANTHER" id="PTHR43077:SF5">
    <property type="entry name" value="PHAGE INFECTION PROTEIN"/>
    <property type="match status" value="1"/>
</dbReference>
<feature type="transmembrane region" description="Helical" evidence="5">
    <location>
        <begin position="575"/>
        <end position="602"/>
    </location>
</feature>
<dbReference type="InterPro" id="IPR013525">
    <property type="entry name" value="ABC2_TM"/>
</dbReference>
<dbReference type="PANTHER" id="PTHR43077">
    <property type="entry name" value="TRANSPORT PERMEASE YVFS-RELATED"/>
    <property type="match status" value="1"/>
</dbReference>
<dbReference type="InterPro" id="IPR051328">
    <property type="entry name" value="T7SS_ABC-Transporter"/>
</dbReference>
<feature type="domain" description="ABC-2 type transporter transmembrane" evidence="6">
    <location>
        <begin position="17"/>
        <end position="154"/>
    </location>
</feature>
<keyword evidence="2 5" id="KW-0812">Transmembrane</keyword>
<keyword evidence="8" id="KW-1185">Reference proteome</keyword>
<dbReference type="Gene3D" id="1.10.287.950">
    <property type="entry name" value="Methyl-accepting chemotaxis protein"/>
    <property type="match status" value="2"/>
</dbReference>
<dbReference type="SUPFAM" id="SSF101967">
    <property type="entry name" value="Adhesin YadA, collagen-binding domain"/>
    <property type="match status" value="1"/>
</dbReference>
<organism evidence="7 8">
    <name type="scientific">Microbacterium candidum</name>
    <dbReference type="NCBI Taxonomy" id="3041922"/>
    <lineage>
        <taxon>Bacteria</taxon>
        <taxon>Bacillati</taxon>
        <taxon>Actinomycetota</taxon>
        <taxon>Actinomycetes</taxon>
        <taxon>Micrococcales</taxon>
        <taxon>Microbacteriaceae</taxon>
        <taxon>Microbacterium</taxon>
    </lineage>
</organism>
<dbReference type="Gene3D" id="3.40.1710.10">
    <property type="entry name" value="abc type-2 transporter like domain"/>
    <property type="match status" value="1"/>
</dbReference>
<dbReference type="InterPro" id="IPR023908">
    <property type="entry name" value="xxxLxxG_rpt"/>
</dbReference>
<feature type="transmembrane region" description="Helical" evidence="5">
    <location>
        <begin position="513"/>
        <end position="536"/>
    </location>
</feature>
<evidence type="ECO:0000256" key="3">
    <source>
        <dbReference type="ARBA" id="ARBA00022989"/>
    </source>
</evidence>